<organism evidence="2 3">
    <name type="scientific">[Clostridium] leptum DSM 753</name>
    <dbReference type="NCBI Taxonomy" id="428125"/>
    <lineage>
        <taxon>Bacteria</taxon>
        <taxon>Bacillati</taxon>
        <taxon>Bacillota</taxon>
        <taxon>Clostridia</taxon>
        <taxon>Eubacteriales</taxon>
        <taxon>Oscillospiraceae</taxon>
        <taxon>Oscillospiraceae incertae sedis</taxon>
    </lineage>
</organism>
<gene>
    <name evidence="2" type="ORF">CLOLEP_01569</name>
</gene>
<sequence>MSAGNGSQKGGLPELRQRTSRTGRRRGKEISAYRTST</sequence>
<evidence type="ECO:0000313" key="3">
    <source>
        <dbReference type="Proteomes" id="UP000003490"/>
    </source>
</evidence>
<reference evidence="2 3" key="2">
    <citation type="submission" date="2007-08" db="EMBL/GenBank/DDBJ databases">
        <authorList>
            <person name="Fulton L."/>
            <person name="Clifton S."/>
            <person name="Fulton B."/>
            <person name="Xu J."/>
            <person name="Minx P."/>
            <person name="Pepin K.H."/>
            <person name="Johnson M."/>
            <person name="Thiruvilangam P."/>
            <person name="Bhonagiri V."/>
            <person name="Nash W.E."/>
            <person name="Wang C."/>
            <person name="Mardis E.R."/>
            <person name="Wilson R.K."/>
        </authorList>
    </citation>
    <scope>NUCLEOTIDE SEQUENCE [LARGE SCALE GENOMIC DNA]</scope>
    <source>
        <strain evidence="2 3">DSM 753</strain>
    </source>
</reference>
<dbReference type="EMBL" id="ABCB02000018">
    <property type="protein sequence ID" value="EDO61174.1"/>
    <property type="molecule type" value="Genomic_DNA"/>
</dbReference>
<dbReference type="AlphaFoldDB" id="A7VSM8"/>
<evidence type="ECO:0000256" key="1">
    <source>
        <dbReference type="SAM" id="MobiDB-lite"/>
    </source>
</evidence>
<proteinExistence type="predicted"/>
<dbReference type="HOGENOM" id="CLU_3342277_0_0_9"/>
<dbReference type="Proteomes" id="UP000003490">
    <property type="component" value="Unassembled WGS sequence"/>
</dbReference>
<accession>A7VSM8</accession>
<evidence type="ECO:0000313" key="2">
    <source>
        <dbReference type="EMBL" id="EDO61174.1"/>
    </source>
</evidence>
<feature type="region of interest" description="Disordered" evidence="1">
    <location>
        <begin position="1"/>
        <end position="37"/>
    </location>
</feature>
<reference evidence="2 3" key="1">
    <citation type="submission" date="2007-08" db="EMBL/GenBank/DDBJ databases">
        <title>Draft genome sequence of Clostridium leptum (DSM 753).</title>
        <authorList>
            <person name="Sudarsanam P."/>
            <person name="Ley R."/>
            <person name="Guruge J."/>
            <person name="Turnbaugh P.J."/>
            <person name="Mahowald M."/>
            <person name="Liep D."/>
            <person name="Gordon J."/>
        </authorList>
    </citation>
    <scope>NUCLEOTIDE SEQUENCE [LARGE SCALE GENOMIC DNA]</scope>
    <source>
        <strain evidence="2 3">DSM 753</strain>
    </source>
</reference>
<feature type="compositionally biased region" description="Basic residues" evidence="1">
    <location>
        <begin position="18"/>
        <end position="27"/>
    </location>
</feature>
<comment type="caution">
    <text evidence="2">The sequence shown here is derived from an EMBL/GenBank/DDBJ whole genome shotgun (WGS) entry which is preliminary data.</text>
</comment>
<name>A7VSM8_9FIRM</name>
<protein>
    <submittedName>
        <fullName evidence="2">Uncharacterized protein</fullName>
    </submittedName>
</protein>